<dbReference type="KEGG" id="elim:B2M23_16625"/>
<sequence length="139" mass="15590">MITIVPLLLLLWYILTLAAGWKMFEKAGEPGWKSFIPFYNEYTVYKFSWNTMIFWINFICVVLSRLLGNSDMGLLILIAGVLNLLSAVLYVGISYKLAQSFGQDVAFTIGLIILRPVFILVLGFGSADYIGPEGSRSLH</sequence>
<accession>A0AAC9QWI9</accession>
<dbReference type="RefSeq" id="WP_052237245.1">
    <property type="nucleotide sequence ID" value="NZ_CP019962.1"/>
</dbReference>
<proteinExistence type="predicted"/>
<dbReference type="AlphaFoldDB" id="A0AAC9QWI9"/>
<feature type="transmembrane region" description="Helical" evidence="1">
    <location>
        <begin position="47"/>
        <end position="67"/>
    </location>
</feature>
<organism evidence="2 3">
    <name type="scientific">Eubacterium limosum</name>
    <dbReference type="NCBI Taxonomy" id="1736"/>
    <lineage>
        <taxon>Bacteria</taxon>
        <taxon>Bacillati</taxon>
        <taxon>Bacillota</taxon>
        <taxon>Clostridia</taxon>
        <taxon>Eubacteriales</taxon>
        <taxon>Eubacteriaceae</taxon>
        <taxon>Eubacterium</taxon>
    </lineage>
</organism>
<protein>
    <submittedName>
        <fullName evidence="2">Uncharacterized protein</fullName>
    </submittedName>
</protein>
<keyword evidence="1" id="KW-0812">Transmembrane</keyword>
<dbReference type="Pfam" id="PF18936">
    <property type="entry name" value="DUF5684"/>
    <property type="match status" value="1"/>
</dbReference>
<evidence type="ECO:0000313" key="3">
    <source>
        <dbReference type="Proteomes" id="UP000192391"/>
    </source>
</evidence>
<evidence type="ECO:0000313" key="2">
    <source>
        <dbReference type="EMBL" id="ARD67057.1"/>
    </source>
</evidence>
<gene>
    <name evidence="2" type="ORF">B2M23_16625</name>
</gene>
<keyword evidence="1" id="KW-1133">Transmembrane helix</keyword>
<keyword evidence="1" id="KW-0472">Membrane</keyword>
<dbReference type="Proteomes" id="UP000192391">
    <property type="component" value="Chromosome"/>
</dbReference>
<name>A0AAC9QWI9_EUBLI</name>
<dbReference type="EMBL" id="CP019962">
    <property type="protein sequence ID" value="ARD67057.1"/>
    <property type="molecule type" value="Genomic_DNA"/>
</dbReference>
<feature type="transmembrane region" description="Helical" evidence="1">
    <location>
        <begin position="105"/>
        <end position="130"/>
    </location>
</feature>
<evidence type="ECO:0000256" key="1">
    <source>
        <dbReference type="SAM" id="Phobius"/>
    </source>
</evidence>
<reference evidence="3" key="1">
    <citation type="journal article" date="2017" name="Sci. Rep.">
        <title>Determination of the Genome and Primary Transcriptome of Syngas Fermenting Eubacterium limosum ATCC 8486.</title>
        <authorList>
            <person name="Song Y."/>
            <person name="Shin J."/>
            <person name="Jeong Y."/>
            <person name="Jin S."/>
            <person name="Lee J.K."/>
            <person name="Kim D.R."/>
            <person name="Kim S.C."/>
            <person name="Cho S."/>
            <person name="Cho B.K."/>
        </authorList>
    </citation>
    <scope>NUCLEOTIDE SEQUENCE [LARGE SCALE GENOMIC DNA]</scope>
    <source>
        <strain evidence="3">ATCC 8486</strain>
    </source>
</reference>
<dbReference type="InterPro" id="IPR043739">
    <property type="entry name" value="DUF5684"/>
</dbReference>
<feature type="transmembrane region" description="Helical" evidence="1">
    <location>
        <begin position="74"/>
        <end position="93"/>
    </location>
</feature>